<dbReference type="GO" id="GO:0005524">
    <property type="term" value="F:ATP binding"/>
    <property type="evidence" value="ECO:0007669"/>
    <property type="project" value="UniProtKB-KW"/>
</dbReference>
<evidence type="ECO:0000313" key="6">
    <source>
        <dbReference type="EMBL" id="CAL95462.1"/>
    </source>
</evidence>
<evidence type="ECO:0000256" key="1">
    <source>
        <dbReference type="ARBA" id="ARBA00022741"/>
    </source>
</evidence>
<accession>A1K9F7</accession>
<dbReference type="Gene3D" id="1.10.8.60">
    <property type="match status" value="1"/>
</dbReference>
<dbReference type="PRINTS" id="PR01590">
    <property type="entry name" value="HTHFIS"/>
</dbReference>
<dbReference type="PANTHER" id="PTHR32071:SF77">
    <property type="entry name" value="TRANSCRIPTIONAL REGULATORY PROTEIN"/>
    <property type="match status" value="1"/>
</dbReference>
<dbReference type="GO" id="GO:0006355">
    <property type="term" value="P:regulation of DNA-templated transcription"/>
    <property type="evidence" value="ECO:0007669"/>
    <property type="project" value="InterPro"/>
</dbReference>
<organism evidence="6 7">
    <name type="scientific">Azoarcus sp. (strain BH72)</name>
    <dbReference type="NCBI Taxonomy" id="418699"/>
    <lineage>
        <taxon>Bacteria</taxon>
        <taxon>Pseudomonadati</taxon>
        <taxon>Pseudomonadota</taxon>
        <taxon>Betaproteobacteria</taxon>
        <taxon>Rhodocyclales</taxon>
        <taxon>Zoogloeaceae</taxon>
        <taxon>Azoarcus</taxon>
    </lineage>
</organism>
<evidence type="ECO:0000256" key="4">
    <source>
        <dbReference type="ARBA" id="ARBA00023163"/>
    </source>
</evidence>
<dbReference type="EMBL" id="AM406670">
    <property type="protein sequence ID" value="CAL95462.1"/>
    <property type="molecule type" value="Genomic_DNA"/>
</dbReference>
<dbReference type="InterPro" id="IPR029016">
    <property type="entry name" value="GAF-like_dom_sf"/>
</dbReference>
<dbReference type="PROSITE" id="PS00675">
    <property type="entry name" value="SIGMA54_INTERACT_1"/>
    <property type="match status" value="1"/>
</dbReference>
<dbReference type="SUPFAM" id="SSF52540">
    <property type="entry name" value="P-loop containing nucleoside triphosphate hydrolases"/>
    <property type="match status" value="1"/>
</dbReference>
<dbReference type="InterPro" id="IPR003593">
    <property type="entry name" value="AAA+_ATPase"/>
</dbReference>
<evidence type="ECO:0000256" key="2">
    <source>
        <dbReference type="ARBA" id="ARBA00022840"/>
    </source>
</evidence>
<dbReference type="SUPFAM" id="SSF55781">
    <property type="entry name" value="GAF domain-like"/>
    <property type="match status" value="1"/>
</dbReference>
<protein>
    <submittedName>
        <fullName evidence="6">Sigma-54-dependent transcriptional regulator</fullName>
    </submittedName>
</protein>
<sequence>MSRPETDFDHRVQHARRLMQEGREIPPQLLADRVRRSWSRSREYGVSESARVVFDPLGRSALRRLADEHRALLAHAEPEMLSLFGTLDASSWVVACLEAGGAVLKSCGGNTAELGDIATALRPGVNLSEQVAGTNGPGCVLAEQRPAIIHGGEHFLEEIRGFTCVAVPIFHPSGRLIGALNASRRHDGRRAGILEPLALAARAIENRLLSELAAPIRMRVHSTPELVDSVMAGRLACSADGLILGASSCARQLLGLEQDGGEIPAAAVFSTSFGELVGLLRRGADGPVTVRCNNGVQVHLRLDAEARPRPARRIGTEATRGDQDAARMRLDSRLQKDVRQAERAFAHDLPVLINGETGTGKEVLARHLHASGPRRDGAFVAVNCSAIPVGLIESELFGYEDGAFTGARRGGMAGKLEQADGGTLFLDEIGDMPLELQARLLRVLQERTVTRLGSTRARAFDCSLICATHRDLSAHCASGGFREDLYYRIAGLRVDLPPLREREDFDELVDHLLATHARGAPPRLAERAREALRRHRWPGNIRELQQVLRLGIALAEHGRIDLDQLPASLATQAPPKRTPGTATTLQSAECDAVQAAYARNRGNVSATARELGIARATLYRKLRRYGCAD</sequence>
<dbReference type="Proteomes" id="UP000002588">
    <property type="component" value="Chromosome"/>
</dbReference>
<dbReference type="STRING" id="62928.azo2846"/>
<dbReference type="InterPro" id="IPR002078">
    <property type="entry name" value="Sigma_54_int"/>
</dbReference>
<dbReference type="Gene3D" id="3.30.450.40">
    <property type="match status" value="1"/>
</dbReference>
<dbReference type="Pfam" id="PF02954">
    <property type="entry name" value="HTH_8"/>
    <property type="match status" value="1"/>
</dbReference>
<keyword evidence="7" id="KW-1185">Reference proteome</keyword>
<dbReference type="Pfam" id="PF00158">
    <property type="entry name" value="Sigma54_activat"/>
    <property type="match status" value="1"/>
</dbReference>
<keyword evidence="4" id="KW-0804">Transcription</keyword>
<keyword evidence="2" id="KW-0067">ATP-binding</keyword>
<dbReference type="GO" id="GO:0043565">
    <property type="term" value="F:sequence-specific DNA binding"/>
    <property type="evidence" value="ECO:0007669"/>
    <property type="project" value="InterPro"/>
</dbReference>
<dbReference type="AlphaFoldDB" id="A1K9F7"/>
<evidence type="ECO:0000259" key="5">
    <source>
        <dbReference type="PROSITE" id="PS50045"/>
    </source>
</evidence>
<dbReference type="CDD" id="cd00009">
    <property type="entry name" value="AAA"/>
    <property type="match status" value="1"/>
</dbReference>
<dbReference type="Gene3D" id="1.10.10.60">
    <property type="entry name" value="Homeodomain-like"/>
    <property type="match status" value="1"/>
</dbReference>
<dbReference type="PANTHER" id="PTHR32071">
    <property type="entry name" value="TRANSCRIPTIONAL REGULATORY PROTEIN"/>
    <property type="match status" value="1"/>
</dbReference>
<evidence type="ECO:0000256" key="3">
    <source>
        <dbReference type="ARBA" id="ARBA00023015"/>
    </source>
</evidence>
<dbReference type="eggNOG" id="COG3284">
    <property type="taxonomic scope" value="Bacteria"/>
</dbReference>
<dbReference type="InterPro" id="IPR025943">
    <property type="entry name" value="Sigma_54_int_dom_ATP-bd_2"/>
</dbReference>
<gene>
    <name evidence="6" type="ordered locus">azo2846</name>
</gene>
<name>A1K9F7_AZOSB</name>
<proteinExistence type="predicted"/>
<dbReference type="InterPro" id="IPR025662">
    <property type="entry name" value="Sigma_54_int_dom_ATP-bd_1"/>
</dbReference>
<dbReference type="PROSITE" id="PS50045">
    <property type="entry name" value="SIGMA54_INTERACT_4"/>
    <property type="match status" value="1"/>
</dbReference>
<reference evidence="6 7" key="1">
    <citation type="journal article" date="2006" name="Nat. Biotechnol.">
        <title>Complete genome of the mutualistic, N2-fixing grass endophyte Azoarcus sp. strain BH72.</title>
        <authorList>
            <person name="Krause A."/>
            <person name="Ramakumar A."/>
            <person name="Bartels D."/>
            <person name="Battistoni F."/>
            <person name="Bekel T."/>
            <person name="Boch J."/>
            <person name="Boehm M."/>
            <person name="Friedrich F."/>
            <person name="Hurek T."/>
            <person name="Krause L."/>
            <person name="Linke B."/>
            <person name="McHardy A.C."/>
            <person name="Sarkar A."/>
            <person name="Schneiker S."/>
            <person name="Syed A.A."/>
            <person name="Thauer R."/>
            <person name="Vorhoelter F.-J."/>
            <person name="Weidner S."/>
            <person name="Puehler A."/>
            <person name="Reinhold-Hurek B."/>
            <person name="Kaiser O."/>
            <person name="Goesmann A."/>
        </authorList>
    </citation>
    <scope>NUCLEOTIDE SEQUENCE [LARGE SCALE GENOMIC DNA]</scope>
    <source>
        <strain evidence="6 7">BH72</strain>
    </source>
</reference>
<keyword evidence="3" id="KW-0805">Transcription regulation</keyword>
<dbReference type="KEGG" id="azo:azo2846"/>
<dbReference type="InterPro" id="IPR058031">
    <property type="entry name" value="AAA_lid_NorR"/>
</dbReference>
<dbReference type="PROSITE" id="PS00676">
    <property type="entry name" value="SIGMA54_INTERACT_2"/>
    <property type="match status" value="1"/>
</dbReference>
<evidence type="ECO:0000313" key="7">
    <source>
        <dbReference type="Proteomes" id="UP000002588"/>
    </source>
</evidence>
<feature type="domain" description="Sigma-54 factor interaction" evidence="5">
    <location>
        <begin position="327"/>
        <end position="553"/>
    </location>
</feature>
<dbReference type="SUPFAM" id="SSF46689">
    <property type="entry name" value="Homeodomain-like"/>
    <property type="match status" value="1"/>
</dbReference>
<dbReference type="InterPro" id="IPR027417">
    <property type="entry name" value="P-loop_NTPase"/>
</dbReference>
<dbReference type="Pfam" id="PF25601">
    <property type="entry name" value="AAA_lid_14"/>
    <property type="match status" value="1"/>
</dbReference>
<dbReference type="InterPro" id="IPR002197">
    <property type="entry name" value="HTH_Fis"/>
</dbReference>
<dbReference type="Gene3D" id="3.40.50.300">
    <property type="entry name" value="P-loop containing nucleotide triphosphate hydrolases"/>
    <property type="match status" value="1"/>
</dbReference>
<dbReference type="FunFam" id="3.40.50.300:FF:000006">
    <property type="entry name" value="DNA-binding transcriptional regulator NtrC"/>
    <property type="match status" value="1"/>
</dbReference>
<dbReference type="InterPro" id="IPR009057">
    <property type="entry name" value="Homeodomain-like_sf"/>
</dbReference>
<keyword evidence="1" id="KW-0547">Nucleotide-binding</keyword>
<dbReference type="HOGENOM" id="CLU_000445_8_12_4"/>
<dbReference type="SMART" id="SM00382">
    <property type="entry name" value="AAA"/>
    <property type="match status" value="1"/>
</dbReference>
<dbReference type="RefSeq" id="WP_011766572.1">
    <property type="nucleotide sequence ID" value="NC_008702.1"/>
</dbReference>